<sequence>MGPRNGGEQKSLSSHPQNDRDNSRNGILVEDEHDFVVKPCPSPFNLCVGKFNQFRLETDDATGWLYNAIAGSTAIMSNIFLSTAFITLAERELGCEDDNVECGKVHGFKPSSLISMIGAASGVISAFFLPYMGAVVDHSRHRRSLGMYASLAFIVIQAIQIGTMQWNWFFMVILQVVNGFVYQVIDLSVFAYLPEIGAQVKKRETFTWYNSLFSITGFAHQAGFLIIVVGIGLACHLDDHRIGQVGQFVDVIVSGGYFYISWYYLTERKARRPLKEGESLAVVGFKQTFKTGKGLISQYPRSIGLYFLGLAFSSAAVDSLSSVSVTFFNEVLKFDAAQIGLIFLITLVFTLPGAYFAFWLATKTNPLVAMKIFLATVFCVNFVSFSLLTDPSKAIEAYFCSIAWGFCLGMYYPLMKIIFSTIVPRGQEAELAGFFKYSSQIIVWLPPLIFTVMNEKGVNLSLAGMSINIFVFVALILYSGMLPWDQCLEDAKVNRMSSIELRCDNFVVNEEGELL</sequence>
<feature type="transmembrane region" description="Helical" evidence="8">
    <location>
        <begin position="64"/>
        <end position="89"/>
    </location>
</feature>
<evidence type="ECO:0000256" key="1">
    <source>
        <dbReference type="ARBA" id="ARBA00004127"/>
    </source>
</evidence>
<evidence type="ECO:0008006" key="10">
    <source>
        <dbReference type="Google" id="ProtNLM"/>
    </source>
</evidence>
<dbReference type="SUPFAM" id="SSF103473">
    <property type="entry name" value="MFS general substrate transporter"/>
    <property type="match status" value="1"/>
</dbReference>
<keyword evidence="5 8" id="KW-1133">Transmembrane helix</keyword>
<evidence type="ECO:0000256" key="7">
    <source>
        <dbReference type="SAM" id="MobiDB-lite"/>
    </source>
</evidence>
<dbReference type="AlphaFoldDB" id="A0A7S3VDP6"/>
<evidence type="ECO:0000256" key="8">
    <source>
        <dbReference type="SAM" id="Phobius"/>
    </source>
</evidence>
<evidence type="ECO:0000313" key="9">
    <source>
        <dbReference type="EMBL" id="CAE0473287.1"/>
    </source>
</evidence>
<feature type="transmembrane region" description="Helical" evidence="8">
    <location>
        <begin position="395"/>
        <end position="414"/>
    </location>
</feature>
<feature type="transmembrane region" description="Helical" evidence="8">
    <location>
        <begin position="303"/>
        <end position="327"/>
    </location>
</feature>
<keyword evidence="3" id="KW-0813">Transport</keyword>
<comment type="similarity">
    <text evidence="2">Belongs to the ATG22 family.</text>
</comment>
<evidence type="ECO:0000256" key="6">
    <source>
        <dbReference type="ARBA" id="ARBA00023136"/>
    </source>
</evidence>
<dbReference type="PANTHER" id="PTHR23519:SF1">
    <property type="entry name" value="AUTOPHAGY-RELATED PROTEIN 22"/>
    <property type="match status" value="1"/>
</dbReference>
<dbReference type="InterPro" id="IPR036259">
    <property type="entry name" value="MFS_trans_sf"/>
</dbReference>
<evidence type="ECO:0000256" key="5">
    <source>
        <dbReference type="ARBA" id="ARBA00022989"/>
    </source>
</evidence>
<gene>
    <name evidence="9" type="ORF">CDEB00056_LOCUS18140</name>
</gene>
<feature type="transmembrane region" description="Helical" evidence="8">
    <location>
        <begin position="113"/>
        <end position="133"/>
    </location>
</feature>
<dbReference type="InterPro" id="IPR050495">
    <property type="entry name" value="ATG22/LtaA_families"/>
</dbReference>
<dbReference type="Gene3D" id="1.20.1250.20">
    <property type="entry name" value="MFS general substrate transporter like domains"/>
    <property type="match status" value="1"/>
</dbReference>
<dbReference type="InterPro" id="IPR024671">
    <property type="entry name" value="Atg22-like"/>
</dbReference>
<evidence type="ECO:0000256" key="4">
    <source>
        <dbReference type="ARBA" id="ARBA00022692"/>
    </source>
</evidence>
<comment type="subcellular location">
    <subcellularLocation>
        <location evidence="1">Endomembrane system</location>
        <topology evidence="1">Multi-pass membrane protein</topology>
    </subcellularLocation>
</comment>
<feature type="region of interest" description="Disordered" evidence="7">
    <location>
        <begin position="1"/>
        <end position="25"/>
    </location>
</feature>
<name>A0A7S3VDP6_9STRA</name>
<dbReference type="EMBL" id="HBIO01023610">
    <property type="protein sequence ID" value="CAE0473287.1"/>
    <property type="molecule type" value="Transcribed_RNA"/>
</dbReference>
<feature type="transmembrane region" description="Helical" evidence="8">
    <location>
        <begin position="434"/>
        <end position="453"/>
    </location>
</feature>
<dbReference type="Pfam" id="PF11700">
    <property type="entry name" value="ATG22"/>
    <property type="match status" value="1"/>
</dbReference>
<proteinExistence type="inferred from homology"/>
<dbReference type="GO" id="GO:0012505">
    <property type="term" value="C:endomembrane system"/>
    <property type="evidence" value="ECO:0007669"/>
    <property type="project" value="UniProtKB-SubCell"/>
</dbReference>
<organism evidence="9">
    <name type="scientific">Chaetoceros debilis</name>
    <dbReference type="NCBI Taxonomy" id="122233"/>
    <lineage>
        <taxon>Eukaryota</taxon>
        <taxon>Sar</taxon>
        <taxon>Stramenopiles</taxon>
        <taxon>Ochrophyta</taxon>
        <taxon>Bacillariophyta</taxon>
        <taxon>Coscinodiscophyceae</taxon>
        <taxon>Chaetocerotophycidae</taxon>
        <taxon>Chaetocerotales</taxon>
        <taxon>Chaetocerotaceae</taxon>
        <taxon>Chaetoceros</taxon>
    </lineage>
</organism>
<accession>A0A7S3VDP6</accession>
<reference evidence="9" key="1">
    <citation type="submission" date="2021-01" db="EMBL/GenBank/DDBJ databases">
        <authorList>
            <person name="Corre E."/>
            <person name="Pelletier E."/>
            <person name="Niang G."/>
            <person name="Scheremetjew M."/>
            <person name="Finn R."/>
            <person name="Kale V."/>
            <person name="Holt S."/>
            <person name="Cochrane G."/>
            <person name="Meng A."/>
            <person name="Brown T."/>
            <person name="Cohen L."/>
        </authorList>
    </citation>
    <scope>NUCLEOTIDE SEQUENCE</scope>
    <source>
        <strain evidence="9">MM31A-1</strain>
    </source>
</reference>
<feature type="transmembrane region" description="Helical" evidence="8">
    <location>
        <begin position="459"/>
        <end position="478"/>
    </location>
</feature>
<keyword evidence="6 8" id="KW-0472">Membrane</keyword>
<feature type="transmembrane region" description="Helical" evidence="8">
    <location>
        <begin position="245"/>
        <end position="265"/>
    </location>
</feature>
<feature type="transmembrane region" description="Helical" evidence="8">
    <location>
        <begin position="206"/>
        <end position="233"/>
    </location>
</feature>
<protein>
    <recommendedName>
        <fullName evidence="10">Major facilitator superfamily (MFS) profile domain-containing protein</fullName>
    </recommendedName>
</protein>
<feature type="transmembrane region" description="Helical" evidence="8">
    <location>
        <begin position="372"/>
        <end position="389"/>
    </location>
</feature>
<keyword evidence="4 8" id="KW-0812">Transmembrane</keyword>
<feature type="transmembrane region" description="Helical" evidence="8">
    <location>
        <begin position="339"/>
        <end position="360"/>
    </location>
</feature>
<evidence type="ECO:0000256" key="3">
    <source>
        <dbReference type="ARBA" id="ARBA00022448"/>
    </source>
</evidence>
<feature type="transmembrane region" description="Helical" evidence="8">
    <location>
        <begin position="168"/>
        <end position="194"/>
    </location>
</feature>
<dbReference type="PANTHER" id="PTHR23519">
    <property type="entry name" value="AUTOPHAGY-RELATED PROTEIN 22"/>
    <property type="match status" value="1"/>
</dbReference>
<feature type="transmembrane region" description="Helical" evidence="8">
    <location>
        <begin position="145"/>
        <end position="162"/>
    </location>
</feature>
<evidence type="ECO:0000256" key="2">
    <source>
        <dbReference type="ARBA" id="ARBA00006978"/>
    </source>
</evidence>